<feature type="domain" description="Penicillin-binding protein dimerisation" evidence="9">
    <location>
        <begin position="169"/>
        <end position="333"/>
    </location>
</feature>
<dbReference type="Gene3D" id="3.40.710.10">
    <property type="entry name" value="DD-peptidase/beta-lactamase superfamily"/>
    <property type="match status" value="1"/>
</dbReference>
<dbReference type="Gene3D" id="3.30.1390.30">
    <property type="entry name" value="Penicillin-binding protein 2a, domain 3"/>
    <property type="match status" value="1"/>
</dbReference>
<dbReference type="Gene3D" id="3.90.1310.10">
    <property type="entry name" value="Penicillin-binding protein 2a (Domain 2)"/>
    <property type="match status" value="1"/>
</dbReference>
<comment type="similarity">
    <text evidence="3">Belongs to the transpeptidase family.</text>
</comment>
<keyword evidence="7" id="KW-0732">Signal</keyword>
<dbReference type="Gene3D" id="3.10.450.100">
    <property type="entry name" value="NTF2-like, domain 1"/>
    <property type="match status" value="1"/>
</dbReference>
<keyword evidence="5" id="KW-0472">Membrane</keyword>
<sequence>MKKHLFLSVFVIMSILFIAACSDDERVNPEDTLEAYIRAWENFAFAEMLTVMNGESMDVLENQEWTLEERMEKVYGDLGVDNIQVSYEPRDFEEEEIDLDEVEELVYPVQVTMPTIAGELDYDTEIKLVKVLETDENDNETEKWLVQWLPNHVFAGMEKATDRIRISTEQPVRGEIYDRNGEGLAINGQIYDIWMVPEVMEDVDAYAEAFAELFDMDVEAVQEIVNQYPDNPDWRAPAFQVPVNDPRVQELANLPRGTGWESMEGREYPYGIELAHLVGHIGPITAEELEKHEGKGYNAQSTIGKRGLELEYEDLLRGEAGVSVTILDEEGNTRHVVLKTEPVHGEDIHLTIDARLQAQLSATLGSDAGTGVVMNPMTGEVLALVSQPSFDSNIRYLGIRDSRADNFEDTSILYDRRFQNSYSPGSVFKPFTAAIGLEEGTLDPNESLSINGRQWQPDSSWGSYQITRVNEHISSVDLETGMKYSDNIYFAQQALAIGDSTFEAWAEKLGFGSPIPFSFPMYASTIANEGLNSDILLGDTGYGQGEVLMNPLHLTALYTMFVNDGTVVQPVLFSDEEMGEAWLENIVSPETAGTVLDSLVPVVEDTNGTAYRTDPGHNRSIAGKTGTAELKKSQQAEDGEQLGWYVALDYENKDILVTMMIENVEGRGGSGYVVNKVNEFLSRAQ</sequence>
<dbReference type="InterPro" id="IPR001460">
    <property type="entry name" value="PCN-bd_Tpept"/>
</dbReference>
<dbReference type="SUPFAM" id="SSF54427">
    <property type="entry name" value="NTF2-like"/>
    <property type="match status" value="1"/>
</dbReference>
<comment type="subcellular location">
    <subcellularLocation>
        <location evidence="1">Membrane</location>
    </subcellularLocation>
</comment>
<evidence type="ECO:0000259" key="8">
    <source>
        <dbReference type="Pfam" id="PF00905"/>
    </source>
</evidence>
<keyword evidence="12" id="KW-1185">Reference proteome</keyword>
<gene>
    <name evidence="11" type="ORF">J2S74_004083</name>
</gene>
<dbReference type="InterPro" id="IPR005311">
    <property type="entry name" value="PBP_dimer"/>
</dbReference>
<evidence type="ECO:0000256" key="5">
    <source>
        <dbReference type="ARBA" id="ARBA00023136"/>
    </source>
</evidence>
<dbReference type="SUPFAM" id="SSF56601">
    <property type="entry name" value="beta-lactamase/transpeptidase-like"/>
    <property type="match status" value="1"/>
</dbReference>
<feature type="domain" description="Penicillin-binding protein transpeptidase" evidence="8">
    <location>
        <begin position="369"/>
        <end position="674"/>
    </location>
</feature>
<protein>
    <recommendedName>
        <fullName evidence="4">serine-type D-Ala-D-Ala carboxypeptidase</fullName>
        <ecNumber evidence="4">3.4.16.4</ecNumber>
    </recommendedName>
</protein>
<evidence type="ECO:0000256" key="7">
    <source>
        <dbReference type="SAM" id="SignalP"/>
    </source>
</evidence>
<evidence type="ECO:0000256" key="3">
    <source>
        <dbReference type="ARBA" id="ARBA00007171"/>
    </source>
</evidence>
<feature type="signal peptide" evidence="7">
    <location>
        <begin position="1"/>
        <end position="19"/>
    </location>
</feature>
<dbReference type="InterPro" id="IPR032710">
    <property type="entry name" value="NTF2-like_dom_sf"/>
</dbReference>
<evidence type="ECO:0000256" key="6">
    <source>
        <dbReference type="ARBA" id="ARBA00034000"/>
    </source>
</evidence>
<feature type="chain" id="PRO_5047100029" description="serine-type D-Ala-D-Ala carboxypeptidase" evidence="7">
    <location>
        <begin position="20"/>
        <end position="685"/>
    </location>
</feature>
<dbReference type="Pfam" id="PF03717">
    <property type="entry name" value="PBP_dimer"/>
    <property type="match status" value="1"/>
</dbReference>
<evidence type="ECO:0000259" key="10">
    <source>
        <dbReference type="Pfam" id="PF05223"/>
    </source>
</evidence>
<dbReference type="EMBL" id="JAUSUG010000018">
    <property type="protein sequence ID" value="MDQ0256661.1"/>
    <property type="molecule type" value="Genomic_DNA"/>
</dbReference>
<dbReference type="PANTHER" id="PTHR30627">
    <property type="entry name" value="PEPTIDOGLYCAN D,D-TRANSPEPTIDASE"/>
    <property type="match status" value="1"/>
</dbReference>
<comment type="pathway">
    <text evidence="2">Cell wall biogenesis; peptidoglycan biosynthesis.</text>
</comment>
<dbReference type="InterPro" id="IPR050515">
    <property type="entry name" value="Beta-lactam/transpept"/>
</dbReference>
<dbReference type="PANTHER" id="PTHR30627:SF25">
    <property type="entry name" value="PENICILLIN-BINDING PROTEIN 3"/>
    <property type="match status" value="1"/>
</dbReference>
<evidence type="ECO:0000313" key="11">
    <source>
        <dbReference type="EMBL" id="MDQ0256661.1"/>
    </source>
</evidence>
<dbReference type="InterPro" id="IPR036138">
    <property type="entry name" value="PBP_dimer_sf"/>
</dbReference>
<dbReference type="InterPro" id="IPR007887">
    <property type="entry name" value="MecA_N"/>
</dbReference>
<name>A0ABU0A108_9BACI</name>
<dbReference type="EC" id="3.4.16.4" evidence="4"/>
<evidence type="ECO:0000256" key="2">
    <source>
        <dbReference type="ARBA" id="ARBA00004752"/>
    </source>
</evidence>
<reference evidence="11 12" key="1">
    <citation type="submission" date="2023-07" db="EMBL/GenBank/DDBJ databases">
        <title>Genomic Encyclopedia of Type Strains, Phase IV (KMG-IV): sequencing the most valuable type-strain genomes for metagenomic binning, comparative biology and taxonomic classification.</title>
        <authorList>
            <person name="Goeker M."/>
        </authorList>
    </citation>
    <scope>NUCLEOTIDE SEQUENCE [LARGE SCALE GENOMIC DNA]</scope>
    <source>
        <strain evidence="11 12">DSM 9768</strain>
    </source>
</reference>
<feature type="domain" description="NTF2-like N-terminal transpeptidase" evidence="10">
    <location>
        <begin position="28"/>
        <end position="159"/>
    </location>
</feature>
<dbReference type="Pfam" id="PF00905">
    <property type="entry name" value="Transpeptidase"/>
    <property type="match status" value="1"/>
</dbReference>
<comment type="caution">
    <text evidence="11">The sequence shown here is derived from an EMBL/GenBank/DDBJ whole genome shotgun (WGS) entry which is preliminary data.</text>
</comment>
<evidence type="ECO:0000256" key="4">
    <source>
        <dbReference type="ARBA" id="ARBA00012448"/>
    </source>
</evidence>
<organism evidence="11 12">
    <name type="scientific">Evansella vedderi</name>
    <dbReference type="NCBI Taxonomy" id="38282"/>
    <lineage>
        <taxon>Bacteria</taxon>
        <taxon>Bacillati</taxon>
        <taxon>Bacillota</taxon>
        <taxon>Bacilli</taxon>
        <taxon>Bacillales</taxon>
        <taxon>Bacillaceae</taxon>
        <taxon>Evansella</taxon>
    </lineage>
</organism>
<dbReference type="InterPro" id="IPR012338">
    <property type="entry name" value="Beta-lactam/transpept-like"/>
</dbReference>
<dbReference type="RefSeq" id="WP_307329146.1">
    <property type="nucleotide sequence ID" value="NZ_JAUSUG010000018.1"/>
</dbReference>
<evidence type="ECO:0000256" key="1">
    <source>
        <dbReference type="ARBA" id="ARBA00004370"/>
    </source>
</evidence>
<dbReference type="SUPFAM" id="SSF56519">
    <property type="entry name" value="Penicillin binding protein dimerisation domain"/>
    <property type="match status" value="1"/>
</dbReference>
<dbReference type="PROSITE" id="PS51257">
    <property type="entry name" value="PROKAR_LIPOPROTEIN"/>
    <property type="match status" value="1"/>
</dbReference>
<comment type="catalytic activity">
    <reaction evidence="6">
        <text>Preferential cleavage: (Ac)2-L-Lys-D-Ala-|-D-Ala. Also transpeptidation of peptidyl-alanyl moieties that are N-acyl substituents of D-alanine.</text>
        <dbReference type="EC" id="3.4.16.4"/>
    </reaction>
</comment>
<accession>A0ABU0A108</accession>
<dbReference type="Pfam" id="PF05223">
    <property type="entry name" value="MecA_N"/>
    <property type="match status" value="1"/>
</dbReference>
<dbReference type="Proteomes" id="UP001230005">
    <property type="component" value="Unassembled WGS sequence"/>
</dbReference>
<evidence type="ECO:0000259" key="9">
    <source>
        <dbReference type="Pfam" id="PF03717"/>
    </source>
</evidence>
<evidence type="ECO:0000313" key="12">
    <source>
        <dbReference type="Proteomes" id="UP001230005"/>
    </source>
</evidence>
<proteinExistence type="inferred from homology"/>